<keyword evidence="8 13" id="KW-0112">Calmodulin-binding</keyword>
<dbReference type="GO" id="GO:0005964">
    <property type="term" value="C:phosphorylase kinase complex"/>
    <property type="evidence" value="ECO:0007669"/>
    <property type="project" value="TreeGrafter"/>
</dbReference>
<evidence type="ECO:0000256" key="8">
    <source>
        <dbReference type="ARBA" id="ARBA00022860"/>
    </source>
</evidence>
<feature type="region of interest" description="Disordered" evidence="14">
    <location>
        <begin position="698"/>
        <end position="742"/>
    </location>
</feature>
<evidence type="ECO:0000256" key="4">
    <source>
        <dbReference type="ARBA" id="ARBA00007128"/>
    </source>
</evidence>
<evidence type="ECO:0000256" key="12">
    <source>
        <dbReference type="ARBA" id="ARBA00023289"/>
    </source>
</evidence>
<evidence type="ECO:0000256" key="6">
    <source>
        <dbReference type="ARBA" id="ARBA00022553"/>
    </source>
</evidence>
<keyword evidence="6" id="KW-0597">Phosphoprotein</keyword>
<keyword evidence="9 13" id="KW-0472">Membrane</keyword>
<dbReference type="GO" id="GO:0005886">
    <property type="term" value="C:plasma membrane"/>
    <property type="evidence" value="ECO:0007669"/>
    <property type="project" value="UniProtKB-SubCell"/>
</dbReference>
<evidence type="ECO:0000256" key="9">
    <source>
        <dbReference type="ARBA" id="ARBA00023136"/>
    </source>
</evidence>
<dbReference type="Proteomes" id="UP001054837">
    <property type="component" value="Unassembled WGS sequence"/>
</dbReference>
<feature type="domain" description="Phosphorylase b kinase regulatory subunit alpha/beta C-terminal" evidence="16">
    <location>
        <begin position="932"/>
        <end position="1129"/>
    </location>
</feature>
<comment type="pathway">
    <text evidence="3 13">Glycan biosynthesis; glycogen metabolism.</text>
</comment>
<feature type="domain" description="GH15-like" evidence="15">
    <location>
        <begin position="9"/>
        <end position="918"/>
    </location>
</feature>
<evidence type="ECO:0000256" key="10">
    <source>
        <dbReference type="ARBA" id="ARBA00023277"/>
    </source>
</evidence>
<evidence type="ECO:0000256" key="2">
    <source>
        <dbReference type="ARBA" id="ARBA00004342"/>
    </source>
</evidence>
<dbReference type="InterPro" id="IPR008928">
    <property type="entry name" value="6-hairpin_glycosidase_sf"/>
</dbReference>
<dbReference type="InterPro" id="IPR011613">
    <property type="entry name" value="GH15-like"/>
</dbReference>
<dbReference type="PANTHER" id="PTHR10749:SF7">
    <property type="entry name" value="PHOSPHORYLASE B KINASE REGULATORY SUBUNIT ALPHA-RELATED"/>
    <property type="match status" value="1"/>
</dbReference>
<dbReference type="InterPro" id="IPR012341">
    <property type="entry name" value="6hp_glycosidase-like_sf"/>
</dbReference>
<dbReference type="AlphaFoldDB" id="A0AAV4VST5"/>
<sequence length="1191" mass="134249">MRSRSNSGARLDYYQRLVHKTILDHQNPVTGLIRSSTRNDHAWVRDSVYSIMAVWALSMAYKKNADLDEDRAKTYELEQSCVKLMRGLLMSMMKQKEKLENFKETQNKLDALHAKYSSQTGATVETDGGWGHLQMDATSLYLLTLAQMTASGLQIIFNLDEVAFIQNLVFYIESAYCIPDYGIWERGDKTNHGLPELNASSIGMAKAALEAMNELDLFGGRGGPSSVIHVLADEAQKCHAVLQSMLPRESNSKEVDAALLSVIGFPAFAVENPELIKLTRDTIEEKLRGKYGCRRFLRDGYKTAKEDSKRLYYEPWELKVFEDIECEWPLFFCYYIIDACFRGDRETVEEFSEALDVILIKENGLKLVPELYTVPDDKVDLEYQNPHSQERVAIGQKPFIWAQSLYIVGRLLQEGFLAPGELDPLNRRLCSEQKPDVVVQVVILAEDQYVKEKLKNHDIHAQTISEVAPVEVQPARVLSHIYSYLGQNKKLSLSGRYSREVGLLSTSKLYTLQDRIFAFTPQNLDREDFYLVNDIELLASTMRSDIAFLRTNWLMLGRPTMCLKFHRYYLEQDKVPLAMISTIKKLKSGYINGTRVALGTLEDFQSTSCITSLSFLHNQEGGDPESLNSSVRDYLEKELNKCFLRPTLPYGAMSIKRKKSSMRSRRSGVSGIIKRTRSIQVDKYDPDLVNLRERYEKIHSPPPISPGPEGLSAHSESPYSSPTGSGGRTPSPSVEHDEVDSWSTARVRTLSDRQYDNVNDEDLVIMFKETESLEEQGDILHYLVGNRGVNWDTGLGGQHDVVTIKDLLKDLYEKACHEKKWALVRHIAGMLGKKVEDLAKAVTDLLVRQKQVTIGMPSTCEETITRPIPSKDLIAIIHNAHGSDQSTAMLTQELLVYLAMFIRTEPQLFMEMLRLRVGLIIQVMASELARSLKCSGDEASEHLLNLSPFEVKMLLHHILSGKEFVVKSARSGVVSVANPSKVQSKKSVVDIILGKEGQSDDGNFESDRQGQWLRRRRLDGALNRVPRGFYPRIWSVLERCQGLSVEGKILNQQLTREMTPGELKFALEVETVLNSIPQPEYRQLMVEALMILTLLVEHDAVKTLGGIINVEHLVHKANQIFLEDQKCVNGDATICCAAPTNENPCGGAAGICQHFYDSAPSGCYGTMTYLIRSVASTMDCLPKQELDCTIS</sequence>
<dbReference type="InterPro" id="IPR008734">
    <property type="entry name" value="PHK_A/B_su"/>
</dbReference>
<reference evidence="17 18" key="1">
    <citation type="submission" date="2021-06" db="EMBL/GenBank/DDBJ databases">
        <title>Caerostris darwini draft genome.</title>
        <authorList>
            <person name="Kono N."/>
            <person name="Arakawa K."/>
        </authorList>
    </citation>
    <scope>NUCLEOTIDE SEQUENCE [LARGE SCALE GENOMIC DNA]</scope>
</reference>
<dbReference type="GO" id="GO:0005516">
    <property type="term" value="F:calmodulin binding"/>
    <property type="evidence" value="ECO:0007669"/>
    <property type="project" value="UniProtKB-KW"/>
</dbReference>
<evidence type="ECO:0000256" key="11">
    <source>
        <dbReference type="ARBA" id="ARBA00023288"/>
    </source>
</evidence>
<evidence type="ECO:0000256" key="3">
    <source>
        <dbReference type="ARBA" id="ARBA00005131"/>
    </source>
</evidence>
<keyword evidence="10 13" id="KW-0119">Carbohydrate metabolism</keyword>
<keyword evidence="18" id="KW-1185">Reference proteome</keyword>
<comment type="similarity">
    <text evidence="4 13">Belongs to the phosphorylase b kinase regulatory chain family.</text>
</comment>
<dbReference type="EMBL" id="BPLQ01013511">
    <property type="protein sequence ID" value="GIY72664.1"/>
    <property type="molecule type" value="Genomic_DNA"/>
</dbReference>
<evidence type="ECO:0000256" key="13">
    <source>
        <dbReference type="RuleBase" id="RU364123"/>
    </source>
</evidence>
<proteinExistence type="inferred from homology"/>
<dbReference type="Gene3D" id="1.50.10.10">
    <property type="match status" value="1"/>
</dbReference>
<keyword evidence="11 13" id="KW-0449">Lipoprotein</keyword>
<evidence type="ECO:0000256" key="7">
    <source>
        <dbReference type="ARBA" id="ARBA00022600"/>
    </source>
</evidence>
<evidence type="ECO:0000256" key="14">
    <source>
        <dbReference type="SAM" id="MobiDB-lite"/>
    </source>
</evidence>
<dbReference type="FunFam" id="1.50.10.10:FF:000004">
    <property type="entry name" value="Phosphorylase b kinase regulatory subunit"/>
    <property type="match status" value="1"/>
</dbReference>
<keyword evidence="5 13" id="KW-1003">Cell membrane</keyword>
<evidence type="ECO:0000259" key="16">
    <source>
        <dbReference type="Pfam" id="PF19292"/>
    </source>
</evidence>
<comment type="caution">
    <text evidence="17">The sequence shown here is derived from an EMBL/GenBank/DDBJ whole genome shotgun (WGS) entry which is preliminary data.</text>
</comment>
<evidence type="ECO:0000259" key="15">
    <source>
        <dbReference type="Pfam" id="PF00723"/>
    </source>
</evidence>
<name>A0AAV4VST5_9ARAC</name>
<dbReference type="Pfam" id="PF19292">
    <property type="entry name" value="KPBB_C"/>
    <property type="match status" value="1"/>
</dbReference>
<keyword evidence="12 13" id="KW-0636">Prenylation</keyword>
<comment type="function">
    <text evidence="1">Phosphorylase b kinase catalyzes the phosphorylation of serine in certain substrates, including troponin I. The alpha chain may bind calmodulin.</text>
</comment>
<dbReference type="PANTHER" id="PTHR10749">
    <property type="entry name" value="PHOSPHORYLASE B KINASE REGULATORY SUBUNIT"/>
    <property type="match status" value="1"/>
</dbReference>
<comment type="subcellular location">
    <subcellularLocation>
        <location evidence="2 13">Cell membrane</location>
        <topology evidence="2 13">Lipid-anchor</topology>
        <orientation evidence="2 13">Cytoplasmic side</orientation>
    </subcellularLocation>
</comment>
<feature type="compositionally biased region" description="Low complexity" evidence="14">
    <location>
        <begin position="715"/>
        <end position="733"/>
    </location>
</feature>
<evidence type="ECO:0000313" key="17">
    <source>
        <dbReference type="EMBL" id="GIY72664.1"/>
    </source>
</evidence>
<organism evidence="17 18">
    <name type="scientific">Caerostris darwini</name>
    <dbReference type="NCBI Taxonomy" id="1538125"/>
    <lineage>
        <taxon>Eukaryota</taxon>
        <taxon>Metazoa</taxon>
        <taxon>Ecdysozoa</taxon>
        <taxon>Arthropoda</taxon>
        <taxon>Chelicerata</taxon>
        <taxon>Arachnida</taxon>
        <taxon>Araneae</taxon>
        <taxon>Araneomorphae</taxon>
        <taxon>Entelegynae</taxon>
        <taxon>Araneoidea</taxon>
        <taxon>Araneidae</taxon>
        <taxon>Caerostris</taxon>
    </lineage>
</organism>
<gene>
    <name evidence="17" type="primary">CG7766</name>
    <name evidence="17" type="ORF">CDAR_617491</name>
</gene>
<evidence type="ECO:0000313" key="18">
    <source>
        <dbReference type="Proteomes" id="UP001054837"/>
    </source>
</evidence>
<evidence type="ECO:0000256" key="1">
    <source>
        <dbReference type="ARBA" id="ARBA00002837"/>
    </source>
</evidence>
<accession>A0AAV4VST5</accession>
<dbReference type="InterPro" id="IPR045583">
    <property type="entry name" value="KPBA/B_C"/>
</dbReference>
<keyword evidence="7 13" id="KW-0321">Glycogen metabolism</keyword>
<dbReference type="GO" id="GO:0005977">
    <property type="term" value="P:glycogen metabolic process"/>
    <property type="evidence" value="ECO:0007669"/>
    <property type="project" value="UniProtKB-KW"/>
</dbReference>
<evidence type="ECO:0000256" key="5">
    <source>
        <dbReference type="ARBA" id="ARBA00022475"/>
    </source>
</evidence>
<dbReference type="Pfam" id="PF00723">
    <property type="entry name" value="Glyco_hydro_15"/>
    <property type="match status" value="1"/>
</dbReference>
<protein>
    <recommendedName>
        <fullName evidence="13">Phosphorylase b kinase regulatory subunit</fullName>
    </recommendedName>
</protein>
<dbReference type="SUPFAM" id="SSF48208">
    <property type="entry name" value="Six-hairpin glycosidases"/>
    <property type="match status" value="1"/>
</dbReference>